<protein>
    <recommendedName>
        <fullName evidence="2">4Fe-4S Wbl-type domain-containing protein</fullName>
    </recommendedName>
</protein>
<dbReference type="InterPro" id="IPR034768">
    <property type="entry name" value="4FE4S_WBL"/>
</dbReference>
<name>A0ABP3FQX9_9ACTN</name>
<dbReference type="PROSITE" id="PS51674">
    <property type="entry name" value="4FE4S_WBL"/>
    <property type="match status" value="1"/>
</dbReference>
<keyword evidence="4" id="KW-1185">Reference proteome</keyword>
<feature type="compositionally biased region" description="Pro residues" evidence="1">
    <location>
        <begin position="152"/>
        <end position="164"/>
    </location>
</feature>
<feature type="domain" description="4Fe-4S Wbl-type" evidence="2">
    <location>
        <begin position="22"/>
        <end position="96"/>
    </location>
</feature>
<feature type="region of interest" description="Disordered" evidence="1">
    <location>
        <begin position="144"/>
        <end position="174"/>
    </location>
</feature>
<accession>A0ABP3FQX9</accession>
<sequence length="466" mass="49171">MAKTALRTRPASQLPATTTLLPCQRRPDIFAEPLLEHPPAGAPELPFRTRRSQALTHAARQLCFSCPVWAECLQDSVVRSDPGGYAAATTEQDRRWIRRFLHIGDGRGRLTSPASAGGGRGEAVEAAAVLDAFGALQEHRTRRSFGYGRGPVPAPRQDPAPLFPPNRRQRADTDEVTKMGAAALSGERITYSLGDPALAIQKTVLGPLARATLLILKVAEQLAGMLALTPSAAPAPELVAAVRRTRLSLEAWREAADDEGPYAVGDGDELTGSVSVELATCDPVAALRQDIFEPLLRRLADSLHRVEAITGLLVPAAETEAEAEAAAGAAAEAESAVPHARELAAVREAVRELAAQLERYEPLVPRAQEHGGAHEVPRDAHPRSFAAAPAGATSLRRAVEAAVASFPGHFTGRDVVRALPPGAYPDAGKSVSNALSAMVKSGRLLRVSRGTYTAGPRSGGEAAPNS</sequence>
<gene>
    <name evidence="3" type="ORF">GCM10010302_73530</name>
</gene>
<evidence type="ECO:0000313" key="4">
    <source>
        <dbReference type="Proteomes" id="UP001501867"/>
    </source>
</evidence>
<dbReference type="RefSeq" id="WP_344169612.1">
    <property type="nucleotide sequence ID" value="NZ_BAAABV010000032.1"/>
</dbReference>
<reference evidence="4" key="1">
    <citation type="journal article" date="2019" name="Int. J. Syst. Evol. Microbiol.">
        <title>The Global Catalogue of Microorganisms (GCM) 10K type strain sequencing project: providing services to taxonomists for standard genome sequencing and annotation.</title>
        <authorList>
            <consortium name="The Broad Institute Genomics Platform"/>
            <consortium name="The Broad Institute Genome Sequencing Center for Infectious Disease"/>
            <person name="Wu L."/>
            <person name="Ma J."/>
        </authorList>
    </citation>
    <scope>NUCLEOTIDE SEQUENCE [LARGE SCALE GENOMIC DNA]</scope>
    <source>
        <strain evidence="4">JCM 4505</strain>
    </source>
</reference>
<dbReference type="EMBL" id="BAAABV010000032">
    <property type="protein sequence ID" value="GAA0323662.1"/>
    <property type="molecule type" value="Genomic_DNA"/>
</dbReference>
<evidence type="ECO:0000259" key="2">
    <source>
        <dbReference type="PROSITE" id="PS51674"/>
    </source>
</evidence>
<dbReference type="Proteomes" id="UP001501867">
    <property type="component" value="Unassembled WGS sequence"/>
</dbReference>
<dbReference type="Pfam" id="PF02467">
    <property type="entry name" value="Whib"/>
    <property type="match status" value="1"/>
</dbReference>
<proteinExistence type="predicted"/>
<comment type="caution">
    <text evidence="3">The sequence shown here is derived from an EMBL/GenBank/DDBJ whole genome shotgun (WGS) entry which is preliminary data.</text>
</comment>
<evidence type="ECO:0000313" key="3">
    <source>
        <dbReference type="EMBL" id="GAA0323662.1"/>
    </source>
</evidence>
<evidence type="ECO:0000256" key="1">
    <source>
        <dbReference type="SAM" id="MobiDB-lite"/>
    </source>
</evidence>
<organism evidence="3 4">
    <name type="scientific">Streptomyces polychromogenes</name>
    <dbReference type="NCBI Taxonomy" id="67342"/>
    <lineage>
        <taxon>Bacteria</taxon>
        <taxon>Bacillati</taxon>
        <taxon>Actinomycetota</taxon>
        <taxon>Actinomycetes</taxon>
        <taxon>Kitasatosporales</taxon>
        <taxon>Streptomycetaceae</taxon>
        <taxon>Streptomyces</taxon>
    </lineage>
</organism>